<accession>A0A810PZR4</accession>
<keyword evidence="3" id="KW-0963">Cytoplasm</keyword>
<geneLocation type="plasmid" evidence="4 5">
    <name>pMM35_01</name>
</geneLocation>
<dbReference type="KEGG" id="vfa:MM35RIKEN_17590"/>
<comment type="subcellular location">
    <subcellularLocation>
        <location evidence="3">Cytoplasm</location>
    </subcellularLocation>
</comment>
<dbReference type="RefSeq" id="WP_212821252.1">
    <property type="nucleotide sequence ID" value="NZ_AP023416.1"/>
</dbReference>
<protein>
    <recommendedName>
        <fullName evidence="3">dTTP/UTP pyrophosphatase</fullName>
        <shortName evidence="3">dTTPase/UTPase</shortName>
        <ecNumber evidence="3">3.6.1.9</ecNumber>
    </recommendedName>
    <alternativeName>
        <fullName evidence="3">Nucleoside triphosphate pyrophosphatase</fullName>
    </alternativeName>
    <alternativeName>
        <fullName evidence="3">Nucleotide pyrophosphatase</fullName>
        <shortName evidence="3">Nucleotide PPase</shortName>
    </alternativeName>
</protein>
<organism evidence="4 5">
    <name type="scientific">Vescimonas fastidiosa</name>
    <dbReference type="NCBI Taxonomy" id="2714353"/>
    <lineage>
        <taxon>Bacteria</taxon>
        <taxon>Bacillati</taxon>
        <taxon>Bacillota</taxon>
        <taxon>Clostridia</taxon>
        <taxon>Eubacteriales</taxon>
        <taxon>Oscillospiraceae</taxon>
        <taxon>Vescimonas</taxon>
    </lineage>
</organism>
<dbReference type="Gene3D" id="3.90.950.10">
    <property type="match status" value="1"/>
</dbReference>
<dbReference type="AlphaFoldDB" id="A0A810PZR4"/>
<dbReference type="GO" id="GO:0047429">
    <property type="term" value="F:nucleoside triphosphate diphosphatase activity"/>
    <property type="evidence" value="ECO:0007669"/>
    <property type="project" value="UniProtKB-EC"/>
</dbReference>
<keyword evidence="4" id="KW-0614">Plasmid</keyword>
<dbReference type="PIRSF" id="PIRSF006305">
    <property type="entry name" value="Maf"/>
    <property type="match status" value="1"/>
</dbReference>
<dbReference type="GO" id="GO:0005737">
    <property type="term" value="C:cytoplasm"/>
    <property type="evidence" value="ECO:0007669"/>
    <property type="project" value="UniProtKB-SubCell"/>
</dbReference>
<dbReference type="HAMAP" id="MF_00528">
    <property type="entry name" value="Maf"/>
    <property type="match status" value="1"/>
</dbReference>
<comment type="function">
    <text evidence="3">Nucleoside triphosphate pyrophosphatase that hydrolyzes dTTP and UTP. May have a dual role in cell division arrest and in preventing the incorporation of modified nucleotides into cellular nucleic acids.</text>
</comment>
<evidence type="ECO:0000313" key="5">
    <source>
        <dbReference type="Proteomes" id="UP000681343"/>
    </source>
</evidence>
<comment type="similarity">
    <text evidence="3">Belongs to the Maf family. YhdE subfamily.</text>
</comment>
<dbReference type="SUPFAM" id="SSF52972">
    <property type="entry name" value="ITPase-like"/>
    <property type="match status" value="1"/>
</dbReference>
<proteinExistence type="inferred from homology"/>
<dbReference type="NCBIfam" id="TIGR00172">
    <property type="entry name" value="maf"/>
    <property type="match status" value="1"/>
</dbReference>
<dbReference type="InterPro" id="IPR029001">
    <property type="entry name" value="ITPase-like_fam"/>
</dbReference>
<feature type="site" description="Important for substrate specificity" evidence="3">
    <location>
        <position position="12"/>
    </location>
</feature>
<dbReference type="PANTHER" id="PTHR43213:SF5">
    <property type="entry name" value="BIFUNCTIONAL DTTP_UTP PYROPHOSPHATASE_METHYLTRANSFERASE PROTEIN-RELATED"/>
    <property type="match status" value="1"/>
</dbReference>
<evidence type="ECO:0000256" key="3">
    <source>
        <dbReference type="HAMAP-Rule" id="MF_00528"/>
    </source>
</evidence>
<comment type="catalytic activity">
    <reaction evidence="3">
        <text>dTTP + H2O = dTMP + diphosphate + H(+)</text>
        <dbReference type="Rhea" id="RHEA:28534"/>
        <dbReference type="ChEBI" id="CHEBI:15377"/>
        <dbReference type="ChEBI" id="CHEBI:15378"/>
        <dbReference type="ChEBI" id="CHEBI:33019"/>
        <dbReference type="ChEBI" id="CHEBI:37568"/>
        <dbReference type="ChEBI" id="CHEBI:63528"/>
        <dbReference type="EC" id="3.6.1.9"/>
    </reaction>
</comment>
<gene>
    <name evidence="4" type="primary">maf</name>
    <name evidence="4" type="ORF">MM35RIKEN_17590</name>
</gene>
<name>A0A810PZR4_9FIRM</name>
<comment type="cofactor">
    <cofactor evidence="1 3">
        <name>a divalent metal cation</name>
        <dbReference type="ChEBI" id="CHEBI:60240"/>
    </cofactor>
</comment>
<dbReference type="CDD" id="cd00555">
    <property type="entry name" value="Maf"/>
    <property type="match status" value="1"/>
</dbReference>
<dbReference type="Pfam" id="PF02545">
    <property type="entry name" value="Maf"/>
    <property type="match status" value="1"/>
</dbReference>
<dbReference type="InterPro" id="IPR003697">
    <property type="entry name" value="Maf-like"/>
</dbReference>
<keyword evidence="3" id="KW-0546">Nucleotide metabolism</keyword>
<sequence length="192" mass="21641">MERIVLASGSPRRQELLGRMGITDFDIRVPEVEERYPENLSPEEIVQFISREKSDAAALLCREDELIITADTMVFLREKRLGKPRDEAEALEMLTMLSGERHTVCTGVTVRRGTKISTRAQKTDVYFRPATEKELRAYIRTGEPMDKAGAYGVQGKGALLVERIDGDFFNVMGLPVGMLADMLRDFGIELLE</sequence>
<dbReference type="Proteomes" id="UP000681343">
    <property type="component" value="Plasmid pMM35_01"/>
</dbReference>
<dbReference type="GO" id="GO:0009117">
    <property type="term" value="P:nucleotide metabolic process"/>
    <property type="evidence" value="ECO:0007669"/>
    <property type="project" value="UniProtKB-KW"/>
</dbReference>
<comment type="caution">
    <text evidence="3">Lacks conserved residue(s) required for the propagation of feature annotation.</text>
</comment>
<evidence type="ECO:0000313" key="4">
    <source>
        <dbReference type="EMBL" id="BCK79567.1"/>
    </source>
</evidence>
<feature type="active site" description="Proton acceptor" evidence="3">
    <location>
        <position position="71"/>
    </location>
</feature>
<keyword evidence="2 3" id="KW-0378">Hydrolase</keyword>
<feature type="site" description="Important for substrate specificity" evidence="3">
    <location>
        <position position="154"/>
    </location>
</feature>
<feature type="site" description="Important for substrate specificity" evidence="3">
    <location>
        <position position="72"/>
    </location>
</feature>
<reference evidence="4" key="1">
    <citation type="submission" date="2020-09" db="EMBL/GenBank/DDBJ databases">
        <title>New species isolated from human feces.</title>
        <authorList>
            <person name="Kitahara M."/>
            <person name="Shigeno Y."/>
            <person name="Shime M."/>
            <person name="Matsumoto Y."/>
            <person name="Nakamura S."/>
            <person name="Motooka D."/>
            <person name="Fukuoka S."/>
            <person name="Nishikawa H."/>
            <person name="Benno Y."/>
        </authorList>
    </citation>
    <scope>NUCLEOTIDE SEQUENCE</scope>
    <source>
        <strain evidence="4">MM35</strain>
        <plasmid evidence="4">pMM35_01</plasmid>
    </source>
</reference>
<dbReference type="EC" id="3.6.1.9" evidence="3"/>
<evidence type="ECO:0000256" key="1">
    <source>
        <dbReference type="ARBA" id="ARBA00001968"/>
    </source>
</evidence>
<comment type="catalytic activity">
    <reaction evidence="3">
        <text>UTP + H2O = UMP + diphosphate + H(+)</text>
        <dbReference type="Rhea" id="RHEA:29395"/>
        <dbReference type="ChEBI" id="CHEBI:15377"/>
        <dbReference type="ChEBI" id="CHEBI:15378"/>
        <dbReference type="ChEBI" id="CHEBI:33019"/>
        <dbReference type="ChEBI" id="CHEBI:46398"/>
        <dbReference type="ChEBI" id="CHEBI:57865"/>
        <dbReference type="EC" id="3.6.1.9"/>
    </reaction>
</comment>
<dbReference type="PANTHER" id="PTHR43213">
    <property type="entry name" value="BIFUNCTIONAL DTTP/UTP PYROPHOSPHATASE/METHYLTRANSFERASE PROTEIN-RELATED"/>
    <property type="match status" value="1"/>
</dbReference>
<keyword evidence="5" id="KW-1185">Reference proteome</keyword>
<dbReference type="EMBL" id="AP023416">
    <property type="protein sequence ID" value="BCK79567.1"/>
    <property type="molecule type" value="Genomic_DNA"/>
</dbReference>
<evidence type="ECO:0000256" key="2">
    <source>
        <dbReference type="ARBA" id="ARBA00022801"/>
    </source>
</evidence>